<evidence type="ECO:0000256" key="2">
    <source>
        <dbReference type="ARBA" id="ARBA00022490"/>
    </source>
</evidence>
<dbReference type="PANTHER" id="PTHR28511:SF1">
    <property type="entry name" value="ENDONUCLEASE V"/>
    <property type="match status" value="1"/>
</dbReference>
<dbReference type="Gene3D" id="3.30.2170.10">
    <property type="entry name" value="archaeoglobus fulgidus dsm 4304 superfamily"/>
    <property type="match status" value="1"/>
</dbReference>
<evidence type="ECO:0000256" key="6">
    <source>
        <dbReference type="HAMAP-Rule" id="MF_00801"/>
    </source>
</evidence>
<dbReference type="GO" id="GO:0043737">
    <property type="term" value="F:deoxyribonuclease V activity"/>
    <property type="evidence" value="ECO:0007669"/>
    <property type="project" value="UniProtKB-UniRule"/>
</dbReference>
<dbReference type="EC" id="3.1.21.7" evidence="6"/>
<comment type="catalytic activity">
    <reaction evidence="6">
        <text>Endonucleolytic cleavage at apurinic or apyrimidinic sites to products with a 5'-phosphate.</text>
        <dbReference type="EC" id="3.1.21.7"/>
    </reaction>
</comment>
<reference evidence="8" key="1">
    <citation type="submission" date="2018-09" db="EMBL/GenBank/DDBJ databases">
        <authorList>
            <person name="Livingstone P.G."/>
            <person name="Whitworth D.E."/>
        </authorList>
    </citation>
    <scope>NUCLEOTIDE SEQUENCE [LARGE SCALE GENOMIC DNA]</scope>
    <source>
        <strain evidence="8">AB047A</strain>
    </source>
</reference>
<protein>
    <recommendedName>
        <fullName evidence="6">Endonuclease V</fullName>
        <ecNumber evidence="6">3.1.21.7</ecNumber>
    </recommendedName>
    <alternativeName>
        <fullName evidence="6">Deoxyinosine 3'endonuclease</fullName>
    </alternativeName>
    <alternativeName>
        <fullName evidence="6">Deoxyribonuclease V</fullName>
        <shortName evidence="6">DNase V</shortName>
    </alternativeName>
</protein>
<dbReference type="GO" id="GO:0000287">
    <property type="term" value="F:magnesium ion binding"/>
    <property type="evidence" value="ECO:0007669"/>
    <property type="project" value="UniProtKB-UniRule"/>
</dbReference>
<dbReference type="EMBL" id="RAWM01000138">
    <property type="protein sequence ID" value="RKH60927.1"/>
    <property type="molecule type" value="Genomic_DNA"/>
</dbReference>
<dbReference type="GO" id="GO:0005737">
    <property type="term" value="C:cytoplasm"/>
    <property type="evidence" value="ECO:0007669"/>
    <property type="project" value="UniProtKB-SubCell"/>
</dbReference>
<accession>A0A3A8PWU0</accession>
<dbReference type="Pfam" id="PF04493">
    <property type="entry name" value="Endonuclease_5"/>
    <property type="match status" value="1"/>
</dbReference>
<comment type="subcellular location">
    <subcellularLocation>
        <location evidence="1 6">Cytoplasm</location>
    </subcellularLocation>
</comment>
<gene>
    <name evidence="6" type="primary">nfi</name>
    <name evidence="7" type="ORF">D7X96_32665</name>
</gene>
<dbReference type="OrthoDB" id="9790916at2"/>
<comment type="caution">
    <text evidence="7">The sequence shown here is derived from an EMBL/GenBank/DDBJ whole genome shotgun (WGS) entry which is preliminary data.</text>
</comment>
<dbReference type="GO" id="GO:0003727">
    <property type="term" value="F:single-stranded RNA binding"/>
    <property type="evidence" value="ECO:0007669"/>
    <property type="project" value="TreeGrafter"/>
</dbReference>
<keyword evidence="6" id="KW-0234">DNA repair</keyword>
<keyword evidence="6" id="KW-0460">Magnesium</keyword>
<comment type="cofactor">
    <cofactor evidence="6">
        <name>Mg(2+)</name>
        <dbReference type="ChEBI" id="CHEBI:18420"/>
    </cofactor>
</comment>
<proteinExistence type="inferred from homology"/>
<feature type="binding site" evidence="6">
    <location>
        <position position="132"/>
    </location>
    <ligand>
        <name>Mg(2+)</name>
        <dbReference type="ChEBI" id="CHEBI:18420"/>
    </ligand>
</feature>
<evidence type="ECO:0000256" key="3">
    <source>
        <dbReference type="ARBA" id="ARBA00022722"/>
    </source>
</evidence>
<dbReference type="HAMAP" id="MF_00801">
    <property type="entry name" value="Endonuclease_5"/>
    <property type="match status" value="1"/>
</dbReference>
<evidence type="ECO:0000256" key="1">
    <source>
        <dbReference type="ARBA" id="ARBA00004496"/>
    </source>
</evidence>
<evidence type="ECO:0000256" key="4">
    <source>
        <dbReference type="ARBA" id="ARBA00022759"/>
    </source>
</evidence>
<dbReference type="GO" id="GO:0016891">
    <property type="term" value="F:RNA endonuclease activity producing 5'-phosphomonoesters, hydrolytic mechanism"/>
    <property type="evidence" value="ECO:0007669"/>
    <property type="project" value="TreeGrafter"/>
</dbReference>
<keyword evidence="3 6" id="KW-0540">Nuclease</keyword>
<dbReference type="GO" id="GO:0006281">
    <property type="term" value="P:DNA repair"/>
    <property type="evidence" value="ECO:0007669"/>
    <property type="project" value="UniProtKB-UniRule"/>
</dbReference>
<dbReference type="Proteomes" id="UP000282656">
    <property type="component" value="Unassembled WGS sequence"/>
</dbReference>
<evidence type="ECO:0000313" key="8">
    <source>
        <dbReference type="Proteomes" id="UP000282656"/>
    </source>
</evidence>
<dbReference type="PANTHER" id="PTHR28511">
    <property type="entry name" value="ENDONUCLEASE V"/>
    <property type="match status" value="1"/>
</dbReference>
<dbReference type="CDD" id="cd06559">
    <property type="entry name" value="Endonuclease_V"/>
    <property type="match status" value="1"/>
</dbReference>
<organism evidence="7 8">
    <name type="scientific">Corallococcus interemptor</name>
    <dbReference type="NCBI Taxonomy" id="2316720"/>
    <lineage>
        <taxon>Bacteria</taxon>
        <taxon>Pseudomonadati</taxon>
        <taxon>Myxococcota</taxon>
        <taxon>Myxococcia</taxon>
        <taxon>Myxococcales</taxon>
        <taxon>Cystobacterineae</taxon>
        <taxon>Myxococcaceae</taxon>
        <taxon>Corallococcus</taxon>
    </lineage>
</organism>
<dbReference type="NCBIfam" id="NF008629">
    <property type="entry name" value="PRK11617.1"/>
    <property type="match status" value="1"/>
</dbReference>
<keyword evidence="8" id="KW-1185">Reference proteome</keyword>
<evidence type="ECO:0000313" key="7">
    <source>
        <dbReference type="EMBL" id="RKH60927.1"/>
    </source>
</evidence>
<comment type="similarity">
    <text evidence="6">Belongs to the endonuclease V family.</text>
</comment>
<dbReference type="AlphaFoldDB" id="A0A3A8PWU0"/>
<keyword evidence="6" id="KW-0227">DNA damage</keyword>
<comment type="function">
    <text evidence="6">DNA repair enzyme involved in the repair of deaminated bases. Selectively cleaves double-stranded DNA at the second phosphodiester bond 3' to a deoxyinosine leaving behind the intact lesion on the nicked DNA.</text>
</comment>
<name>A0A3A8PWU0_9BACT</name>
<keyword evidence="6" id="KW-0479">Metal-binding</keyword>
<feature type="site" description="Interaction with target DNA" evidence="6">
    <location>
        <position position="102"/>
    </location>
</feature>
<keyword evidence="5 6" id="KW-0378">Hydrolase</keyword>
<sequence length="257" mass="27894">MSVAFRPEDAQCWVHGRRRMESPRAPHPWNVTPTEAVALQKRLREQLILEPPPGLRVTRLAGADISTEKGNDTGYGGMVVLDAATLQPVSRAVATARLTFPYVPGLLSFRELPVLAAVWERLTVRPDVLIFDGQGTAHPRRVGIACHGGLLFDIPSIGCAKSLLVGTPGKLAERRGATSPITHKGEVVGMAVRTRAGVSPVYVSPGHRMDLDTAVEWVLKASPRYREPETTRHAHRLVNAFRRAGGETAELEEGSPG</sequence>
<keyword evidence="2 6" id="KW-0963">Cytoplasm</keyword>
<keyword evidence="4 6" id="KW-0255">Endonuclease</keyword>
<feature type="binding site" evidence="6">
    <location>
        <position position="64"/>
    </location>
    <ligand>
        <name>Mg(2+)</name>
        <dbReference type="ChEBI" id="CHEBI:18420"/>
    </ligand>
</feature>
<dbReference type="InterPro" id="IPR007581">
    <property type="entry name" value="Endonuclease-V"/>
</dbReference>
<evidence type="ECO:0000256" key="5">
    <source>
        <dbReference type="ARBA" id="ARBA00022801"/>
    </source>
</evidence>